<comment type="caution">
    <text evidence="1">The sequence shown here is derived from an EMBL/GenBank/DDBJ whole genome shotgun (WGS) entry which is preliminary data.</text>
</comment>
<accession>A0A8X6USB7</accession>
<keyword evidence="2" id="KW-1185">Reference proteome</keyword>
<gene>
    <name evidence="1" type="ORF">NPIL_11941</name>
</gene>
<evidence type="ECO:0000313" key="1">
    <source>
        <dbReference type="EMBL" id="GFU43277.1"/>
    </source>
</evidence>
<proteinExistence type="predicted"/>
<evidence type="ECO:0000313" key="2">
    <source>
        <dbReference type="Proteomes" id="UP000887013"/>
    </source>
</evidence>
<reference evidence="1" key="1">
    <citation type="submission" date="2020-08" db="EMBL/GenBank/DDBJ databases">
        <title>Multicomponent nature underlies the extraordinary mechanical properties of spider dragline silk.</title>
        <authorList>
            <person name="Kono N."/>
            <person name="Nakamura H."/>
            <person name="Mori M."/>
            <person name="Yoshida Y."/>
            <person name="Ohtoshi R."/>
            <person name="Malay A.D."/>
            <person name="Moran D.A.P."/>
            <person name="Tomita M."/>
            <person name="Numata K."/>
            <person name="Arakawa K."/>
        </authorList>
    </citation>
    <scope>NUCLEOTIDE SEQUENCE</scope>
</reference>
<dbReference type="OrthoDB" id="421040at2759"/>
<dbReference type="EMBL" id="BMAW01085508">
    <property type="protein sequence ID" value="GFU43277.1"/>
    <property type="molecule type" value="Genomic_DNA"/>
</dbReference>
<sequence length="144" mass="16080">MRFSEYIILRFAKNSFKTSSVAGKMSSYPIAELITSGTAAQLQQVGNERVDAIARRRAESNQPEIPLTLRTVYNQSLQLFTAPVIKPSKTQIKAKDVSGWGGIPLHLKRAEAVARFRLTIGYDKARPLSSRLLMRSDRYVGLPV</sequence>
<dbReference type="Proteomes" id="UP000887013">
    <property type="component" value="Unassembled WGS sequence"/>
</dbReference>
<organism evidence="1 2">
    <name type="scientific">Nephila pilipes</name>
    <name type="common">Giant wood spider</name>
    <name type="synonym">Nephila maculata</name>
    <dbReference type="NCBI Taxonomy" id="299642"/>
    <lineage>
        <taxon>Eukaryota</taxon>
        <taxon>Metazoa</taxon>
        <taxon>Ecdysozoa</taxon>
        <taxon>Arthropoda</taxon>
        <taxon>Chelicerata</taxon>
        <taxon>Arachnida</taxon>
        <taxon>Araneae</taxon>
        <taxon>Araneomorphae</taxon>
        <taxon>Entelegynae</taxon>
        <taxon>Araneoidea</taxon>
        <taxon>Nephilidae</taxon>
        <taxon>Nephila</taxon>
    </lineage>
</organism>
<protein>
    <submittedName>
        <fullName evidence="1">Uncharacterized protein</fullName>
    </submittedName>
</protein>
<name>A0A8X6USB7_NEPPI</name>
<dbReference type="AlphaFoldDB" id="A0A8X6USB7"/>